<dbReference type="InParanoid" id="A2EFC3"/>
<dbReference type="STRING" id="5722.A2EFC3"/>
<dbReference type="GO" id="GO:0000423">
    <property type="term" value="P:mitophagy"/>
    <property type="evidence" value="ECO:0000318"/>
    <property type="project" value="GO_Central"/>
</dbReference>
<keyword evidence="8" id="KW-1185">Reference proteome</keyword>
<dbReference type="GO" id="GO:0000045">
    <property type="term" value="P:autophagosome assembly"/>
    <property type="evidence" value="ECO:0000318"/>
    <property type="project" value="GO_Central"/>
</dbReference>
<dbReference type="GO" id="GO:0097352">
    <property type="term" value="P:autophagosome maturation"/>
    <property type="evidence" value="ECO:0000318"/>
    <property type="project" value="GO_Central"/>
</dbReference>
<dbReference type="PANTHER" id="PTHR10969">
    <property type="entry name" value="MICROTUBULE-ASSOCIATED PROTEINS 1A/1B LIGHT CHAIN 3-RELATED"/>
    <property type="match status" value="1"/>
</dbReference>
<dbReference type="SUPFAM" id="SSF54236">
    <property type="entry name" value="Ubiquitin-like"/>
    <property type="match status" value="1"/>
</dbReference>
<dbReference type="CDD" id="cd16108">
    <property type="entry name" value="Ubl_ATG8_like"/>
    <property type="match status" value="1"/>
</dbReference>
<keyword evidence="3" id="KW-0472">Membrane</keyword>
<evidence type="ECO:0000256" key="5">
    <source>
        <dbReference type="PIRSR" id="PIRSR604241-50"/>
    </source>
</evidence>
<evidence type="ECO:0000256" key="1">
    <source>
        <dbReference type="ARBA" id="ARBA00004370"/>
    </source>
</evidence>
<evidence type="ECO:0000313" key="8">
    <source>
        <dbReference type="Proteomes" id="UP000001542"/>
    </source>
</evidence>
<dbReference type="EMBL" id="DS113374">
    <property type="protein sequence ID" value="EAY08620.1"/>
    <property type="molecule type" value="Genomic_DNA"/>
</dbReference>
<dbReference type="Proteomes" id="UP000001542">
    <property type="component" value="Unassembled WGS sequence"/>
</dbReference>
<dbReference type="KEGG" id="tva:4766524"/>
<comment type="subcellular location">
    <subcellularLocation>
        <location evidence="1">Membrane</location>
    </subcellularLocation>
</comment>
<dbReference type="AlphaFoldDB" id="A2EFC3"/>
<dbReference type="OMA" id="EHRCMES"/>
<dbReference type="eggNOG" id="KOG1654">
    <property type="taxonomic scope" value="Eukaryota"/>
</dbReference>
<evidence type="ECO:0000256" key="4">
    <source>
        <dbReference type="ARBA" id="ARBA00023288"/>
    </source>
</evidence>
<evidence type="ECO:0000256" key="6">
    <source>
        <dbReference type="RuleBase" id="RU004384"/>
    </source>
</evidence>
<dbReference type="OrthoDB" id="6738456at2759"/>
<dbReference type="Gene3D" id="3.10.20.90">
    <property type="entry name" value="Phosphatidylinositol 3-kinase Catalytic Subunit, Chain A, domain 1"/>
    <property type="match status" value="1"/>
</dbReference>
<gene>
    <name evidence="7" type="ORF">TVAG_239800</name>
</gene>
<reference evidence="7" key="2">
    <citation type="journal article" date="2007" name="Science">
        <title>Draft genome sequence of the sexually transmitted pathogen Trichomonas vaginalis.</title>
        <authorList>
            <person name="Carlton J.M."/>
            <person name="Hirt R.P."/>
            <person name="Silva J.C."/>
            <person name="Delcher A.L."/>
            <person name="Schatz M."/>
            <person name="Zhao Q."/>
            <person name="Wortman J.R."/>
            <person name="Bidwell S.L."/>
            <person name="Alsmark U.C.M."/>
            <person name="Besteiro S."/>
            <person name="Sicheritz-Ponten T."/>
            <person name="Noel C.J."/>
            <person name="Dacks J.B."/>
            <person name="Foster P.G."/>
            <person name="Simillion C."/>
            <person name="Van de Peer Y."/>
            <person name="Miranda-Saavedra D."/>
            <person name="Barton G.J."/>
            <person name="Westrop G.D."/>
            <person name="Mueller S."/>
            <person name="Dessi D."/>
            <person name="Fiori P.L."/>
            <person name="Ren Q."/>
            <person name="Paulsen I."/>
            <person name="Zhang H."/>
            <person name="Bastida-Corcuera F.D."/>
            <person name="Simoes-Barbosa A."/>
            <person name="Brown M.T."/>
            <person name="Hayes R.D."/>
            <person name="Mukherjee M."/>
            <person name="Okumura C.Y."/>
            <person name="Schneider R."/>
            <person name="Smith A.J."/>
            <person name="Vanacova S."/>
            <person name="Villalvazo M."/>
            <person name="Haas B.J."/>
            <person name="Pertea M."/>
            <person name="Feldblyum T.V."/>
            <person name="Utterback T.R."/>
            <person name="Shu C.L."/>
            <person name="Osoegawa K."/>
            <person name="de Jong P.J."/>
            <person name="Hrdy I."/>
            <person name="Horvathova L."/>
            <person name="Zubacova Z."/>
            <person name="Dolezal P."/>
            <person name="Malik S.B."/>
            <person name="Logsdon J.M. Jr."/>
            <person name="Henze K."/>
            <person name="Gupta A."/>
            <person name="Wang C.C."/>
            <person name="Dunne R.L."/>
            <person name="Upcroft J.A."/>
            <person name="Upcroft P."/>
            <person name="White O."/>
            <person name="Salzberg S.L."/>
            <person name="Tang P."/>
            <person name="Chiu C.-H."/>
            <person name="Lee Y.-S."/>
            <person name="Embley T.M."/>
            <person name="Coombs G.H."/>
            <person name="Mottram J.C."/>
            <person name="Tachezy J."/>
            <person name="Fraser-Liggett C.M."/>
            <person name="Johnson P.J."/>
        </authorList>
    </citation>
    <scope>NUCLEOTIDE SEQUENCE [LARGE SCALE GENOMIC DNA]</scope>
    <source>
        <strain evidence="7">G3</strain>
    </source>
</reference>
<dbReference type="GO" id="GO:0000421">
    <property type="term" value="C:autophagosome membrane"/>
    <property type="evidence" value="ECO:0000318"/>
    <property type="project" value="GO_Central"/>
</dbReference>
<dbReference type="SMR" id="A2EFC3"/>
<dbReference type="GO" id="GO:0006995">
    <property type="term" value="P:cellular response to nitrogen starvation"/>
    <property type="evidence" value="ECO:0000318"/>
    <property type="project" value="GO_Central"/>
</dbReference>
<dbReference type="InterPro" id="IPR004241">
    <property type="entry name" value="Atg8-like"/>
</dbReference>
<sequence length="113" mass="13046">MELQSLDRSNNIMTMLNKYPDHIPVIVERDPHCTTLPDIKNKKFFVTKTLSVGNFVYCVRNRLDINEKDAIFLFVDNTLPNPSDNLGAIYEKHKSEDQMLHCTYSSDSAYGFL</sequence>
<keyword evidence="4 5" id="KW-0449">Lipoprotein</keyword>
<dbReference type="FunFam" id="3.10.20.90:FF:000641">
    <property type="entry name" value="Autophagy-related protein"/>
    <property type="match status" value="1"/>
</dbReference>
<organism evidence="7 8">
    <name type="scientific">Trichomonas vaginalis (strain ATCC PRA-98 / G3)</name>
    <dbReference type="NCBI Taxonomy" id="412133"/>
    <lineage>
        <taxon>Eukaryota</taxon>
        <taxon>Metamonada</taxon>
        <taxon>Parabasalia</taxon>
        <taxon>Trichomonadida</taxon>
        <taxon>Trichomonadidae</taxon>
        <taxon>Trichomonas</taxon>
    </lineage>
</organism>
<dbReference type="InterPro" id="IPR029071">
    <property type="entry name" value="Ubiquitin-like_domsf"/>
</dbReference>
<dbReference type="GO" id="GO:0008429">
    <property type="term" value="F:phosphatidylethanolamine binding"/>
    <property type="evidence" value="ECO:0000318"/>
    <property type="project" value="GO_Central"/>
</dbReference>
<proteinExistence type="inferred from homology"/>
<protein>
    <recommendedName>
        <fullName evidence="6">Autophagy-related protein</fullName>
    </recommendedName>
</protein>
<dbReference type="VEuPathDB" id="TrichDB:TVAG_239800"/>
<comment type="similarity">
    <text evidence="2 6">Belongs to the ATG8 family.</text>
</comment>
<feature type="lipid moiety-binding region" description="Phosphatidylserine amidated glycine; alternate" evidence="5">
    <location>
        <position position="111"/>
    </location>
</feature>
<dbReference type="RefSeq" id="XP_001320843.1">
    <property type="nucleotide sequence ID" value="XM_001320808.1"/>
</dbReference>
<reference evidence="7" key="1">
    <citation type="submission" date="2006-10" db="EMBL/GenBank/DDBJ databases">
        <authorList>
            <person name="Amadeo P."/>
            <person name="Zhao Q."/>
            <person name="Wortman J."/>
            <person name="Fraser-Liggett C."/>
            <person name="Carlton J."/>
        </authorList>
    </citation>
    <scope>NUCLEOTIDE SEQUENCE</scope>
    <source>
        <strain evidence="7">G3</strain>
    </source>
</reference>
<dbReference type="VEuPathDB" id="TrichDB:TVAGG3_0430750"/>
<accession>A2EFC3</accession>
<evidence type="ECO:0000256" key="2">
    <source>
        <dbReference type="ARBA" id="ARBA00007293"/>
    </source>
</evidence>
<evidence type="ECO:0000256" key="3">
    <source>
        <dbReference type="ARBA" id="ARBA00023136"/>
    </source>
</evidence>
<dbReference type="Pfam" id="PF02991">
    <property type="entry name" value="ATG8"/>
    <property type="match status" value="1"/>
</dbReference>
<name>A2EFC3_TRIV3</name>
<keyword evidence="6" id="KW-0072">Autophagy</keyword>
<evidence type="ECO:0000313" key="7">
    <source>
        <dbReference type="EMBL" id="EAY08620.1"/>
    </source>
</evidence>